<sequence length="427" mass="45144">MITALFIAVIVLLFFSVPVAVCLGFSALIALYVKGIPLVNLAQSVYEALDSFSLMAVPFFILAGGLMQTGGISRRLIGLANALVGWFRGGLGSASVLASMFFATISGSSSATTAAVGSTLIPAMEKKGYPKPFAAATCAAAGELGVIIPPSIPMVIYGLVANVSIGGLFLAGFLPGLLVGLSLVITIIVMARIKGFDQTDTVSFAEWRAHLWKATKDAFWALLMPFIILGGIYAGVFTPTEASVVAVVYGLVIGMFVYRELKWKDLLPIFSKSMVATSLIMLIVGYAAIFGFVLALEQVPQNLGRAISELSSNPLVFMLLVNILLFLVGTLLEALVTIILIAPILAPVAAAFGIDPIHFGIIMIVNVAIGMLTPPVAVNLVVACKVANLRMSQLTRPVCLYLAVLTVDVLIITYVPIISTWLPSIMK</sequence>
<evidence type="ECO:0000256" key="2">
    <source>
        <dbReference type="ARBA" id="ARBA00022475"/>
    </source>
</evidence>
<dbReference type="PANTHER" id="PTHR33362:SF3">
    <property type="entry name" value="SIALIC ACID TRAP TRANSPORTER PERMEASE PROTEIN SIAT"/>
    <property type="match status" value="1"/>
</dbReference>
<evidence type="ECO:0000259" key="8">
    <source>
        <dbReference type="Pfam" id="PF06808"/>
    </source>
</evidence>
<comment type="similarity">
    <text evidence="7">Belongs to the TRAP transporter large permease family.</text>
</comment>
<keyword evidence="7" id="KW-0813">Transport</keyword>
<evidence type="ECO:0000256" key="3">
    <source>
        <dbReference type="ARBA" id="ARBA00022519"/>
    </source>
</evidence>
<reference evidence="9 10" key="1">
    <citation type="submission" date="2020-05" db="EMBL/GenBank/DDBJ databases">
        <title>Aquincola sp. isolate from soil.</title>
        <authorList>
            <person name="Han J."/>
            <person name="Kim D.-U."/>
        </authorList>
    </citation>
    <scope>NUCLEOTIDE SEQUENCE [LARGE SCALE GENOMIC DNA]</scope>
    <source>
        <strain evidence="9 10">S2</strain>
    </source>
</reference>
<keyword evidence="6 7" id="KW-0472">Membrane</keyword>
<dbReference type="NCBIfam" id="TIGR00786">
    <property type="entry name" value="dctM"/>
    <property type="match status" value="1"/>
</dbReference>
<gene>
    <name evidence="9" type="ORF">HLB44_09495</name>
</gene>
<keyword evidence="5 7" id="KW-1133">Transmembrane helix</keyword>
<organism evidence="9 10">
    <name type="scientific">Pseudaquabacterium terrae</name>
    <dbReference type="NCBI Taxonomy" id="2732868"/>
    <lineage>
        <taxon>Bacteria</taxon>
        <taxon>Pseudomonadati</taxon>
        <taxon>Pseudomonadota</taxon>
        <taxon>Betaproteobacteria</taxon>
        <taxon>Burkholderiales</taxon>
        <taxon>Sphaerotilaceae</taxon>
        <taxon>Pseudaquabacterium</taxon>
    </lineage>
</organism>
<evidence type="ECO:0000256" key="7">
    <source>
        <dbReference type="RuleBase" id="RU369079"/>
    </source>
</evidence>
<feature type="transmembrane region" description="Helical" evidence="7">
    <location>
        <begin position="273"/>
        <end position="296"/>
    </location>
</feature>
<evidence type="ECO:0000313" key="10">
    <source>
        <dbReference type="Proteomes" id="UP000737171"/>
    </source>
</evidence>
<evidence type="ECO:0000256" key="4">
    <source>
        <dbReference type="ARBA" id="ARBA00022692"/>
    </source>
</evidence>
<feature type="transmembrane region" description="Helical" evidence="7">
    <location>
        <begin position="218"/>
        <end position="236"/>
    </location>
</feature>
<proteinExistence type="inferred from homology"/>
<dbReference type="InterPro" id="IPR004681">
    <property type="entry name" value="TRAP_DctM"/>
</dbReference>
<feature type="domain" description="TRAP C4-dicarboxylate transport system permease DctM subunit" evidence="8">
    <location>
        <begin position="6"/>
        <end position="416"/>
    </location>
</feature>
<comment type="subunit">
    <text evidence="7">The complex comprises the extracytoplasmic solute receptor protein and the two transmembrane proteins.</text>
</comment>
<dbReference type="PIRSF" id="PIRSF006066">
    <property type="entry name" value="HI0050"/>
    <property type="match status" value="1"/>
</dbReference>
<comment type="subcellular location">
    <subcellularLocation>
        <location evidence="1 7">Cell inner membrane</location>
        <topology evidence="1 7">Multi-pass membrane protein</topology>
    </subcellularLocation>
</comment>
<feature type="transmembrane region" description="Helical" evidence="7">
    <location>
        <begin position="6"/>
        <end position="33"/>
    </location>
</feature>
<dbReference type="RefSeq" id="WP_173122347.1">
    <property type="nucleotide sequence ID" value="NZ_JABRWJ010000003.1"/>
</dbReference>
<keyword evidence="3 7" id="KW-0997">Cell inner membrane</keyword>
<comment type="caution">
    <text evidence="9">The sequence shown here is derived from an EMBL/GenBank/DDBJ whole genome shotgun (WGS) entry which is preliminary data.</text>
</comment>
<dbReference type="Pfam" id="PF06808">
    <property type="entry name" value="DctM"/>
    <property type="match status" value="1"/>
</dbReference>
<feature type="transmembrane region" description="Helical" evidence="7">
    <location>
        <begin position="357"/>
        <end position="380"/>
    </location>
</feature>
<protein>
    <recommendedName>
        <fullName evidence="7">TRAP transporter large permease protein</fullName>
    </recommendedName>
</protein>
<evidence type="ECO:0000313" key="9">
    <source>
        <dbReference type="EMBL" id="NRF67216.1"/>
    </source>
</evidence>
<keyword evidence="2" id="KW-1003">Cell membrane</keyword>
<evidence type="ECO:0000256" key="5">
    <source>
        <dbReference type="ARBA" id="ARBA00022989"/>
    </source>
</evidence>
<feature type="transmembrane region" description="Helical" evidence="7">
    <location>
        <begin position="165"/>
        <end position="189"/>
    </location>
</feature>
<dbReference type="PANTHER" id="PTHR33362">
    <property type="entry name" value="SIALIC ACID TRAP TRANSPORTER PERMEASE PROTEIN SIAT-RELATED"/>
    <property type="match status" value="1"/>
</dbReference>
<name>A0ABX2EF34_9BURK</name>
<feature type="transmembrane region" description="Helical" evidence="7">
    <location>
        <begin position="133"/>
        <end position="159"/>
    </location>
</feature>
<keyword evidence="10" id="KW-1185">Reference proteome</keyword>
<comment type="caution">
    <text evidence="7">Lacks conserved residue(s) required for the propagation of feature annotation.</text>
</comment>
<dbReference type="Proteomes" id="UP000737171">
    <property type="component" value="Unassembled WGS sequence"/>
</dbReference>
<accession>A0ABX2EF34</accession>
<dbReference type="EMBL" id="JABRWJ010000003">
    <property type="protein sequence ID" value="NRF67216.1"/>
    <property type="molecule type" value="Genomic_DNA"/>
</dbReference>
<feature type="transmembrane region" description="Helical" evidence="7">
    <location>
        <begin position="400"/>
        <end position="422"/>
    </location>
</feature>
<keyword evidence="4 7" id="KW-0812">Transmembrane</keyword>
<comment type="function">
    <text evidence="7">Part of the tripartite ATP-independent periplasmic (TRAP) transport system.</text>
</comment>
<feature type="transmembrane region" description="Helical" evidence="7">
    <location>
        <begin position="242"/>
        <end position="261"/>
    </location>
</feature>
<evidence type="ECO:0000256" key="1">
    <source>
        <dbReference type="ARBA" id="ARBA00004429"/>
    </source>
</evidence>
<feature type="transmembrane region" description="Helical" evidence="7">
    <location>
        <begin position="316"/>
        <end position="345"/>
    </location>
</feature>
<feature type="transmembrane region" description="Helical" evidence="7">
    <location>
        <begin position="45"/>
        <end position="66"/>
    </location>
</feature>
<evidence type="ECO:0000256" key="6">
    <source>
        <dbReference type="ARBA" id="ARBA00023136"/>
    </source>
</evidence>
<dbReference type="InterPro" id="IPR010656">
    <property type="entry name" value="DctM"/>
</dbReference>